<evidence type="ECO:0000256" key="7">
    <source>
        <dbReference type="PROSITE-ProRule" id="PRU00042"/>
    </source>
</evidence>
<dbReference type="OrthoDB" id="3214149at2759"/>
<name>A0A979FVU7_HYAAZ</name>
<evidence type="ECO:0000256" key="2">
    <source>
        <dbReference type="ARBA" id="ARBA00022723"/>
    </source>
</evidence>
<dbReference type="GO" id="GO:0005634">
    <property type="term" value="C:nucleus"/>
    <property type="evidence" value="ECO:0007669"/>
    <property type="project" value="UniProtKB-SubCell"/>
</dbReference>
<dbReference type="InterPro" id="IPR043359">
    <property type="entry name" value="GLI-like"/>
</dbReference>
<accession>A0A979FVU7</accession>
<dbReference type="KEGG" id="hazt:108669784"/>
<dbReference type="Pfam" id="PF00096">
    <property type="entry name" value="zf-C2H2"/>
    <property type="match status" value="2"/>
</dbReference>
<evidence type="ECO:0000313" key="11">
    <source>
        <dbReference type="RefSeq" id="XP_047740647.1"/>
    </source>
</evidence>
<dbReference type="GO" id="GO:0000978">
    <property type="term" value="F:RNA polymerase II cis-regulatory region sequence-specific DNA binding"/>
    <property type="evidence" value="ECO:0007669"/>
    <property type="project" value="TreeGrafter"/>
</dbReference>
<dbReference type="AlphaFoldDB" id="A0A979FVU7"/>
<dbReference type="Proteomes" id="UP000694843">
    <property type="component" value="Unplaced"/>
</dbReference>
<evidence type="ECO:0000256" key="5">
    <source>
        <dbReference type="ARBA" id="ARBA00022833"/>
    </source>
</evidence>
<feature type="region of interest" description="Disordered" evidence="8">
    <location>
        <begin position="400"/>
        <end position="446"/>
    </location>
</feature>
<keyword evidence="5" id="KW-0862">Zinc</keyword>
<dbReference type="FunFam" id="3.30.160.60:FF:000031">
    <property type="entry name" value="GLI family zinc finger 3"/>
    <property type="match status" value="1"/>
</dbReference>
<dbReference type="GeneID" id="108669784"/>
<dbReference type="InterPro" id="IPR013087">
    <property type="entry name" value="Znf_C2H2_type"/>
</dbReference>
<proteinExistence type="predicted"/>
<keyword evidence="4 7" id="KW-0863">Zinc-finger</keyword>
<evidence type="ECO:0000313" key="10">
    <source>
        <dbReference type="Proteomes" id="UP000694843"/>
    </source>
</evidence>
<dbReference type="GO" id="GO:0000981">
    <property type="term" value="F:DNA-binding transcription factor activity, RNA polymerase II-specific"/>
    <property type="evidence" value="ECO:0007669"/>
    <property type="project" value="TreeGrafter"/>
</dbReference>
<feature type="region of interest" description="Disordered" evidence="8">
    <location>
        <begin position="590"/>
        <end position="661"/>
    </location>
</feature>
<dbReference type="PANTHER" id="PTHR45718:SF7">
    <property type="entry name" value="C2H2-TYPE DOMAIN-CONTAINING PROTEIN"/>
    <property type="match status" value="1"/>
</dbReference>
<dbReference type="InterPro" id="IPR036236">
    <property type="entry name" value="Znf_C2H2_sf"/>
</dbReference>
<feature type="domain" description="C2H2-type" evidence="9">
    <location>
        <begin position="450"/>
        <end position="480"/>
    </location>
</feature>
<evidence type="ECO:0000256" key="8">
    <source>
        <dbReference type="SAM" id="MobiDB-lite"/>
    </source>
</evidence>
<keyword evidence="10" id="KW-1185">Reference proteome</keyword>
<dbReference type="FunFam" id="3.30.160.60:FF:000110">
    <property type="entry name" value="Zinc finger protein-like"/>
    <property type="match status" value="1"/>
</dbReference>
<feature type="region of interest" description="Disordered" evidence="8">
    <location>
        <begin position="375"/>
        <end position="394"/>
    </location>
</feature>
<feature type="domain" description="C2H2-type" evidence="9">
    <location>
        <begin position="489"/>
        <end position="516"/>
    </location>
</feature>
<keyword evidence="2" id="KW-0479">Metal-binding</keyword>
<dbReference type="PROSITE" id="PS50157">
    <property type="entry name" value="ZINC_FINGER_C2H2_2"/>
    <property type="match status" value="5"/>
</dbReference>
<dbReference type="SMART" id="SM00355">
    <property type="entry name" value="ZnF_C2H2"/>
    <property type="match status" value="5"/>
</dbReference>
<dbReference type="PANTHER" id="PTHR45718">
    <property type="entry name" value="TRANSCRIPTIONAL ACTIVATOR CUBITUS INTERRUPTUS"/>
    <property type="match status" value="1"/>
</dbReference>
<evidence type="ECO:0000259" key="9">
    <source>
        <dbReference type="PROSITE" id="PS50157"/>
    </source>
</evidence>
<dbReference type="FunFam" id="3.30.160.60:FF:000048">
    <property type="entry name" value="GLI family zinc finger 3"/>
    <property type="match status" value="1"/>
</dbReference>
<reference evidence="11" key="1">
    <citation type="submission" date="2025-08" db="UniProtKB">
        <authorList>
            <consortium name="RefSeq"/>
        </authorList>
    </citation>
    <scope>IDENTIFICATION</scope>
    <source>
        <tissue evidence="11">Whole organism</tissue>
    </source>
</reference>
<comment type="subcellular location">
    <subcellularLocation>
        <location evidence="1">Nucleus</location>
    </subcellularLocation>
</comment>
<dbReference type="GO" id="GO:0008270">
    <property type="term" value="F:zinc ion binding"/>
    <property type="evidence" value="ECO:0007669"/>
    <property type="project" value="UniProtKB-KW"/>
</dbReference>
<dbReference type="InterPro" id="IPR056436">
    <property type="entry name" value="Znf-C2H2_ZIC1-5/GLI1-3-like"/>
</dbReference>
<evidence type="ECO:0000256" key="1">
    <source>
        <dbReference type="ARBA" id="ARBA00004123"/>
    </source>
</evidence>
<keyword evidence="3" id="KW-0677">Repeat</keyword>
<dbReference type="Gene3D" id="3.30.160.60">
    <property type="entry name" value="Classic Zinc Finger"/>
    <property type="match status" value="5"/>
</dbReference>
<feature type="domain" description="C2H2-type" evidence="9">
    <location>
        <begin position="577"/>
        <end position="606"/>
    </location>
</feature>
<organism evidence="10 11">
    <name type="scientific">Hyalella azteca</name>
    <name type="common">Amphipod</name>
    <dbReference type="NCBI Taxonomy" id="294128"/>
    <lineage>
        <taxon>Eukaryota</taxon>
        <taxon>Metazoa</taxon>
        <taxon>Ecdysozoa</taxon>
        <taxon>Arthropoda</taxon>
        <taxon>Crustacea</taxon>
        <taxon>Multicrustacea</taxon>
        <taxon>Malacostraca</taxon>
        <taxon>Eumalacostraca</taxon>
        <taxon>Peracarida</taxon>
        <taxon>Amphipoda</taxon>
        <taxon>Senticaudata</taxon>
        <taxon>Talitrida</taxon>
        <taxon>Talitroidea</taxon>
        <taxon>Hyalellidae</taxon>
        <taxon>Hyalella</taxon>
    </lineage>
</organism>
<keyword evidence="6" id="KW-0539">Nucleus</keyword>
<feature type="domain" description="C2H2-type" evidence="9">
    <location>
        <begin position="547"/>
        <end position="576"/>
    </location>
</feature>
<protein>
    <submittedName>
        <fullName evidence="11">Zinc finger protein GLI2</fullName>
    </submittedName>
</protein>
<dbReference type="SUPFAM" id="SSF57667">
    <property type="entry name" value="beta-beta-alpha zinc fingers"/>
    <property type="match status" value="3"/>
</dbReference>
<dbReference type="PROSITE" id="PS00028">
    <property type="entry name" value="ZINC_FINGER_C2H2_1"/>
    <property type="match status" value="4"/>
</dbReference>
<feature type="domain" description="C2H2-type" evidence="9">
    <location>
        <begin position="517"/>
        <end position="546"/>
    </location>
</feature>
<evidence type="ECO:0000256" key="3">
    <source>
        <dbReference type="ARBA" id="ARBA00022737"/>
    </source>
</evidence>
<dbReference type="RefSeq" id="XP_047740647.1">
    <property type="nucleotide sequence ID" value="XM_047884691.1"/>
</dbReference>
<feature type="region of interest" description="Disordered" evidence="8">
    <location>
        <begin position="680"/>
        <end position="702"/>
    </location>
</feature>
<evidence type="ECO:0000256" key="4">
    <source>
        <dbReference type="ARBA" id="ARBA00022771"/>
    </source>
</evidence>
<gene>
    <name evidence="11" type="primary">LOC108669784</name>
</gene>
<sequence>MHLESGPDPAPFYSPYGNQSCELAVVEMSENLRYFSRQPSPDTTYSSLCNNYLRDNASPSQFNANTNLAFNQTYCTDQSEHDKQMVGECFTTAIHSMPLTPPSINVEEAEGCIRDTSLMTSSNAIAEALGGLNEDFNLIEDEWSSSLDSLLTEIPPTTQLPELVVGDQNEKVNAIAETLSHSGEVLDSIPLNQLLNLPNPGTFEAVVATSETTTQCSPMSISPFGSSFPSPQTSLRSSFNYGRRLKRSHSASPLHPEGLDVNSIIRVSPNCLQSRPQCSGNNFYENNFISSTNGSYGHLLTRPETNNNNVQRSNLNFTNLLSDFNSRAIRHTRSSDFMNATNPLESSPFLLDSSKKDSSVDQFLYLERTSGNVEQTFTPTTQYEPPSISQTSFPQDRSFLYSTSSQSPKLDEFTVSSSSSRPPLSPPHSRGCAAEEPSTPDDDFTEDEPRVCRWVDCNASFSDRAALSRHIERAHVDQRKGDDYTCFWAACQRKYRAFNARYKLLIHMRVHSGEKPNKCTFSGCDKAFSRLENLKIHQRSHTGERPYVCVHQHCSKAFSNSSDRAKHQRTHLDAKPYVCHVPGCHKRYTDPSSLRKHVKNHSARDQLIAKSRSCDNYSSVRRPSLAPSPSLLTGGDKPGCPNAPGAASTPQAEGQGRRLPASLRRGGRCAFQPALPRAVATPAGHPRDNWTPAARTGIPRGPGSLDQLRRWCQEGLDQLRRWCQEGLDQLRRWCQEGLDQLRRWCQEDLDQLRRCCQEGLDQLRRWCQERLDQLRRWCQEGLDQLRRWCQEGLDQLRRWCREGLDQLRRWFSVFDLSRRYFIRSVKPLKTATGSNCINNTDIKRKLSAGFNQIIYEVCKCFCT</sequence>
<dbReference type="Pfam" id="PF23561">
    <property type="entry name" value="zf-C2H2_15"/>
    <property type="match status" value="1"/>
</dbReference>
<dbReference type="GO" id="GO:0140297">
    <property type="term" value="F:DNA-binding transcription factor binding"/>
    <property type="evidence" value="ECO:0007669"/>
    <property type="project" value="UniProtKB-ARBA"/>
</dbReference>
<dbReference type="SUPFAM" id="SSF58113">
    <property type="entry name" value="Apolipoprotein A-I"/>
    <property type="match status" value="1"/>
</dbReference>
<evidence type="ECO:0000256" key="6">
    <source>
        <dbReference type="ARBA" id="ARBA00023242"/>
    </source>
</evidence>